<feature type="transmembrane region" description="Helical" evidence="17">
    <location>
        <begin position="515"/>
        <end position="536"/>
    </location>
</feature>
<keyword evidence="12 17" id="KW-0472">Membrane</keyword>
<keyword evidence="16" id="KW-0479">Metal-binding</keyword>
<protein>
    <recommendedName>
        <fullName evidence="13 14">Ferrous iron transport protein B</fullName>
    </recommendedName>
</protein>
<dbReference type="AlphaFoldDB" id="A0A097ST26"/>
<dbReference type="PANTHER" id="PTHR43185:SF1">
    <property type="entry name" value="FE(2+) TRANSPORTER FEOB"/>
    <property type="match status" value="1"/>
</dbReference>
<proteinExistence type="inferred from homology"/>
<evidence type="ECO:0000256" key="15">
    <source>
        <dbReference type="PIRSR" id="PIRSR603373-1"/>
    </source>
</evidence>
<comment type="caution">
    <text evidence="17">Lacks conserved residue(s) required for the propagation of feature annotation.</text>
</comment>
<dbReference type="GO" id="GO:0015093">
    <property type="term" value="F:ferrous iron transmembrane transporter activity"/>
    <property type="evidence" value="ECO:0007669"/>
    <property type="project" value="UniProtKB-UniRule"/>
</dbReference>
<evidence type="ECO:0000256" key="10">
    <source>
        <dbReference type="ARBA" id="ARBA00023065"/>
    </source>
</evidence>
<dbReference type="GO" id="GO:0046872">
    <property type="term" value="F:metal ion binding"/>
    <property type="evidence" value="ECO:0007669"/>
    <property type="project" value="UniProtKB-KW"/>
</dbReference>
<evidence type="ECO:0000256" key="12">
    <source>
        <dbReference type="ARBA" id="ARBA00023136"/>
    </source>
</evidence>
<comment type="similarity">
    <text evidence="17">Belongs to the TRAFAC class TrmE-Era-EngA-EngB-Septin-like GTPase superfamily. FeoB GTPase (TC 9.A.8) family.</text>
</comment>
<evidence type="ECO:0000259" key="18">
    <source>
        <dbReference type="PROSITE" id="PS51711"/>
    </source>
</evidence>
<feature type="binding site" evidence="15">
    <location>
        <begin position="65"/>
        <end position="72"/>
    </location>
    <ligand>
        <name>GTP</name>
        <dbReference type="ChEBI" id="CHEBI:37565"/>
        <label>1</label>
    </ligand>
</feature>
<feature type="binding site" evidence="15">
    <location>
        <begin position="170"/>
        <end position="173"/>
    </location>
    <ligand>
        <name>GTP</name>
        <dbReference type="ChEBI" id="CHEBI:37565"/>
        <label>1</label>
    </ligand>
</feature>
<dbReference type="Pfam" id="PF07670">
    <property type="entry name" value="Gate"/>
    <property type="match status" value="2"/>
</dbReference>
<dbReference type="Pfam" id="PF07664">
    <property type="entry name" value="FeoB_C"/>
    <property type="match status" value="1"/>
</dbReference>
<keyword evidence="6 17" id="KW-0812">Transmembrane</keyword>
<dbReference type="PRINTS" id="PR00326">
    <property type="entry name" value="GTP1OBG"/>
</dbReference>
<keyword evidence="9 17" id="KW-0408">Iron</keyword>
<keyword evidence="7 15" id="KW-0547">Nucleotide-binding</keyword>
<keyword evidence="10" id="KW-0406">Ion transport</keyword>
<dbReference type="PROSITE" id="PS51711">
    <property type="entry name" value="G_FEOB"/>
    <property type="match status" value="1"/>
</dbReference>
<evidence type="ECO:0000256" key="3">
    <source>
        <dbReference type="ARBA" id="ARBA00022448"/>
    </source>
</evidence>
<evidence type="ECO:0000256" key="16">
    <source>
        <dbReference type="PIRSR" id="PIRSR603373-2"/>
    </source>
</evidence>
<keyword evidence="20" id="KW-1185">Reference proteome</keyword>
<dbReference type="GO" id="GO:0005886">
    <property type="term" value="C:plasma membrane"/>
    <property type="evidence" value="ECO:0007669"/>
    <property type="project" value="UniProtKB-SubCell"/>
</dbReference>
<evidence type="ECO:0000256" key="6">
    <source>
        <dbReference type="ARBA" id="ARBA00022692"/>
    </source>
</evidence>
<dbReference type="InterPro" id="IPR003373">
    <property type="entry name" value="Fe2_transport_prot-B"/>
</dbReference>
<evidence type="ECO:0000256" key="2">
    <source>
        <dbReference type="ARBA" id="ARBA00004651"/>
    </source>
</evidence>
<reference evidence="19 20" key="1">
    <citation type="journal article" date="2014" name="PLoS ONE">
        <title>An emerging Mycoplasma associated with trichomoniasis, vaginal infection and disease.</title>
        <authorList>
            <consortium name="Vaginal Microbiome Consortium"/>
            <person name="Fettweis J.M."/>
            <person name="Serrano M.G."/>
            <person name="Huang B."/>
            <person name="Brooks J.P."/>
            <person name="Glascock A.L."/>
            <person name="Sheth N.U."/>
            <person name="Strauss J.F.III."/>
            <person name="Jefferson K.K."/>
            <person name="Buck G.A."/>
        </authorList>
    </citation>
    <scope>NUCLEOTIDE SEQUENCE [LARGE SCALE GENOMIC DNA]</scope>
    <source>
        <strain evidence="19 20">VCU_M1</strain>
    </source>
</reference>
<evidence type="ECO:0000256" key="8">
    <source>
        <dbReference type="ARBA" id="ARBA00022989"/>
    </source>
</evidence>
<dbReference type="InterPro" id="IPR041069">
    <property type="entry name" value="FeoB_Cyto"/>
</dbReference>
<evidence type="ECO:0000256" key="17">
    <source>
        <dbReference type="RuleBase" id="RU362098"/>
    </source>
</evidence>
<dbReference type="Gene3D" id="1.10.287.1770">
    <property type="match status" value="1"/>
</dbReference>
<dbReference type="SUPFAM" id="SSF52540">
    <property type="entry name" value="P-loop containing nucleoside triphosphate hydrolases"/>
    <property type="match status" value="1"/>
</dbReference>
<gene>
    <name evidence="19" type="primary">feoB</name>
    <name evidence="19" type="ORF">MGM1_3710</name>
</gene>
<evidence type="ECO:0000256" key="9">
    <source>
        <dbReference type="ARBA" id="ARBA00023004"/>
    </source>
</evidence>
<feature type="domain" description="FeoB-type G" evidence="18">
    <location>
        <begin position="58"/>
        <end position="218"/>
    </location>
</feature>
<accession>A0A097ST26</accession>
<dbReference type="EMBL" id="CP007711">
    <property type="protein sequence ID" value="AIV03743.1"/>
    <property type="molecule type" value="Genomic_DNA"/>
</dbReference>
<dbReference type="eggNOG" id="COG0370">
    <property type="taxonomic scope" value="Bacteria"/>
</dbReference>
<dbReference type="NCBIfam" id="TIGR00437">
    <property type="entry name" value="feoB"/>
    <property type="match status" value="1"/>
</dbReference>
<dbReference type="Pfam" id="PF17910">
    <property type="entry name" value="FeoB_Cyto"/>
    <property type="match status" value="1"/>
</dbReference>
<keyword evidence="5 17" id="KW-0410">Iron transport</keyword>
<evidence type="ECO:0000256" key="11">
    <source>
        <dbReference type="ARBA" id="ARBA00023134"/>
    </source>
</evidence>
<feature type="transmembrane region" description="Helical" evidence="17">
    <location>
        <begin position="578"/>
        <end position="595"/>
    </location>
</feature>
<feature type="binding site" evidence="15">
    <location>
        <begin position="110"/>
        <end position="113"/>
    </location>
    <ligand>
        <name>GTP</name>
        <dbReference type="ChEBI" id="CHEBI:37565"/>
        <label>1</label>
    </ligand>
</feature>
<dbReference type="InterPro" id="IPR011642">
    <property type="entry name" value="Gate_dom"/>
</dbReference>
<keyword evidence="3 17" id="KW-0813">Transport</keyword>
<dbReference type="InterPro" id="IPR006073">
    <property type="entry name" value="GTP-bd"/>
</dbReference>
<feature type="binding site" evidence="16">
    <location>
        <position position="76"/>
    </location>
    <ligand>
        <name>Mg(2+)</name>
        <dbReference type="ChEBI" id="CHEBI:18420"/>
        <label>2</label>
    </ligand>
</feature>
<keyword evidence="8 17" id="KW-1133">Transmembrane helix</keyword>
<comment type="function">
    <text evidence="1 17">Probable transporter of a GTP-driven Fe(2+) uptake system.</text>
</comment>
<evidence type="ECO:0000256" key="1">
    <source>
        <dbReference type="ARBA" id="ARBA00003926"/>
    </source>
</evidence>
<dbReference type="InterPro" id="IPR027417">
    <property type="entry name" value="P-loop_NTPase"/>
</dbReference>
<feature type="transmembrane region" description="Helical" evidence="17">
    <location>
        <begin position="692"/>
        <end position="711"/>
    </location>
</feature>
<keyword evidence="4" id="KW-1003">Cell membrane</keyword>
<name>A0A097ST26_9BACT</name>
<dbReference type="Proteomes" id="UP000030066">
    <property type="component" value="Chromosome"/>
</dbReference>
<dbReference type="Pfam" id="PF02421">
    <property type="entry name" value="FeoB_N"/>
    <property type="match status" value="1"/>
</dbReference>
<comment type="subcellular location">
    <subcellularLocation>
        <location evidence="17">Cell inner membrane</location>
        <topology evidence="17">Multi-pass membrane protein</topology>
    </subcellularLocation>
    <subcellularLocation>
        <location evidence="2">Cell membrane</location>
        <topology evidence="2">Multi-pass membrane protein</topology>
    </subcellularLocation>
</comment>
<feature type="transmembrane region" description="Helical" evidence="17">
    <location>
        <begin position="720"/>
        <end position="746"/>
    </location>
</feature>
<dbReference type="InterPro" id="IPR030389">
    <property type="entry name" value="G_FEOB_dom"/>
</dbReference>
<dbReference type="InterPro" id="IPR050860">
    <property type="entry name" value="FeoB_GTPase"/>
</dbReference>
<dbReference type="KEGG" id="mgj:MGM1_3710"/>
<organism evidence="19 20">
    <name type="scientific">Candidatus Malacoplasma girerdii</name>
    <dbReference type="NCBI Taxonomy" id="1318617"/>
    <lineage>
        <taxon>Bacteria</taxon>
        <taxon>Bacillati</taxon>
        <taxon>Mycoplasmatota</taxon>
        <taxon>Mycoplasmoidales</taxon>
        <taxon>Mycoplasmoidaceae</taxon>
        <taxon>Malacoplasma</taxon>
    </lineage>
</organism>
<evidence type="ECO:0000256" key="14">
    <source>
        <dbReference type="NCBIfam" id="TIGR00437"/>
    </source>
</evidence>
<feature type="transmembrane region" description="Helical" evidence="17">
    <location>
        <begin position="336"/>
        <end position="357"/>
    </location>
</feature>
<keyword evidence="11 15" id="KW-0342">GTP-binding</keyword>
<feature type="binding site" evidence="16">
    <location>
        <position position="79"/>
    </location>
    <ligand>
        <name>Mg(2+)</name>
        <dbReference type="ChEBI" id="CHEBI:18420"/>
        <label>2</label>
    </ligand>
</feature>
<evidence type="ECO:0000256" key="5">
    <source>
        <dbReference type="ARBA" id="ARBA00022496"/>
    </source>
</evidence>
<evidence type="ECO:0000256" key="13">
    <source>
        <dbReference type="ARBA" id="ARBA00031200"/>
    </source>
</evidence>
<dbReference type="GO" id="GO:0005525">
    <property type="term" value="F:GTP binding"/>
    <property type="evidence" value="ECO:0007669"/>
    <property type="project" value="UniProtKB-KW"/>
</dbReference>
<dbReference type="Gene3D" id="3.40.50.300">
    <property type="entry name" value="P-loop containing nucleotide triphosphate hydrolases"/>
    <property type="match status" value="1"/>
</dbReference>
<feature type="transmembrane region" description="Helical" evidence="17">
    <location>
        <begin position="405"/>
        <end position="429"/>
    </location>
</feature>
<keyword evidence="16" id="KW-0460">Magnesium</keyword>
<evidence type="ECO:0000256" key="4">
    <source>
        <dbReference type="ARBA" id="ARBA00022475"/>
    </source>
</evidence>
<dbReference type="STRING" id="1318617.MGM1_3710"/>
<evidence type="ECO:0000256" key="7">
    <source>
        <dbReference type="ARBA" id="ARBA00022741"/>
    </source>
</evidence>
<feature type="transmembrane region" description="Helical" evidence="17">
    <location>
        <begin position="483"/>
        <end position="509"/>
    </location>
</feature>
<dbReference type="HOGENOM" id="CLU_013350_3_0_14"/>
<evidence type="ECO:0000313" key="19">
    <source>
        <dbReference type="EMBL" id="AIV03743.1"/>
    </source>
</evidence>
<dbReference type="InterPro" id="IPR011640">
    <property type="entry name" value="Fe2_transport_prot_B_C"/>
</dbReference>
<sequence>MALKSKKLVKKTKKHLVISSQQTKLNQIKQHVCVKHLCDCEECKEYLVKIPTKFANFSKKTLLIGAPNVGKSTLFNKITNGTASVSNIDRMTVDSNCGYIKKHRDQVMIDLPGLYNLSHPNDEELVVTNMLMKNDYSSITNIIGATSLKRDLYLTLQCAETGVLSAVIINAIDEVNCEIINFTKLSKLFGGVKFIPLSANGRFDANALTDIIAEESKCDNQFFKYSPSIENSIKKISNILPDHKHLSKRYISLMILEGNGYIHSYYQHFYEKEYKKLLPILDEVKHLNLADVIKAEKIQFINDVYNQCIIKKPNVSYLKINKEKQHRFDRFLLRKWVGIPLTIFLLTLIYFIAFGPWTGYKLQQLLSESFFGQVVADQWLSPLFTHIWGANHVGTWFTGLFVDGLWAGMGTVLAFSVPIIILFTLVNIVQQVGIISRISVLLDQTFEHFGLSGRSFVNLMTGFGCNVPAIMMVRSSNSKKERIISMLITPFISCSARAIVYSFVCTAIFGNHFGWLAMVGLMIMSGLVALTIGLVFSETMFRKQKSFFFIEMTTWRKPDIFVILKNVWAQFVDFVKKAATFIVLASLLIWFLLHIGWNSSGKFNILKDEEINGSLIAYMAQGFNWALMIPFGGINNDHSWVSNTSVGWKMMASLLSAFPAKEIALSNLSLLFNSTDNFNNIIQTPHNIPIGISYLIILMFYLPCASTFVVIKREGGWKIIWINMFTGLITSYILGLSAYWITYAIIH</sequence>
<evidence type="ECO:0000313" key="20">
    <source>
        <dbReference type="Proteomes" id="UP000030066"/>
    </source>
</evidence>
<dbReference type="PANTHER" id="PTHR43185">
    <property type="entry name" value="FERROUS IRON TRANSPORT PROTEIN B"/>
    <property type="match status" value="1"/>
</dbReference>